<sequence length="321" mass="33482">MAEFAINNAVHASTGHTPFFVNAMRHPRLPSTLGAVASSLSGGDSTVASEQPQKTADTDLSAATTRARARARTRQGDVSVPGTDTVKNHEQATPSSAKDNVSVRGTDTAKTHAQAGPVARTSDVSMPGIDTEKLHAQAGPVAITHKVSVPGTDTTKRHAQSGTDATTSGESVQGTDADKTNELDPGFSSQAMDFVQERQAVKLNADNVGRGNTNGFKIGSLVLLSTQNLPTHAVSGFGASKLAPRFIGPFMVAERHGNAYTLELPSDMRLHPTFYVGRLKPYVQPESSSRDDSPATTRGASSASPQASSPSPGEGELVPMV</sequence>
<evidence type="ECO:0000256" key="1">
    <source>
        <dbReference type="SAM" id="MobiDB-lite"/>
    </source>
</evidence>
<reference evidence="4" key="1">
    <citation type="submission" date="2017-03" db="EMBL/GenBank/DDBJ databases">
        <title>Phytopthora megakarya and P. palmivora, two closely related causual agents of cacao black pod achieved similar genome size and gene model numbers by different mechanisms.</title>
        <authorList>
            <person name="Ali S."/>
            <person name="Shao J."/>
            <person name="Larry D.J."/>
            <person name="Kronmiller B."/>
            <person name="Shen D."/>
            <person name="Strem M.D."/>
            <person name="Melnick R.L."/>
            <person name="Guiltinan M.J."/>
            <person name="Tyler B.M."/>
            <person name="Meinhardt L.W."/>
            <person name="Bailey B.A."/>
        </authorList>
    </citation>
    <scope>NUCLEOTIDE SEQUENCE [LARGE SCALE GENOMIC DNA]</scope>
    <source>
        <strain evidence="4">zdho120</strain>
    </source>
</reference>
<feature type="compositionally biased region" description="Low complexity" evidence="1">
    <location>
        <begin position="300"/>
        <end position="312"/>
    </location>
</feature>
<feature type="region of interest" description="Disordered" evidence="1">
    <location>
        <begin position="35"/>
        <end position="125"/>
    </location>
</feature>
<organism evidence="3 4">
    <name type="scientific">Phytophthora megakarya</name>
    <dbReference type="NCBI Taxonomy" id="4795"/>
    <lineage>
        <taxon>Eukaryota</taxon>
        <taxon>Sar</taxon>
        <taxon>Stramenopiles</taxon>
        <taxon>Oomycota</taxon>
        <taxon>Peronosporomycetes</taxon>
        <taxon>Peronosporales</taxon>
        <taxon>Peronosporaceae</taxon>
        <taxon>Phytophthora</taxon>
    </lineage>
</organism>
<dbReference type="STRING" id="4795.A0A225ULE6"/>
<keyword evidence="4" id="KW-1185">Reference proteome</keyword>
<feature type="compositionally biased region" description="Polar residues" evidence="1">
    <location>
        <begin position="160"/>
        <end position="174"/>
    </location>
</feature>
<name>A0A225ULE6_9STRA</name>
<protein>
    <recommendedName>
        <fullName evidence="2">Tf2-1-like SH3-like domain-containing protein</fullName>
    </recommendedName>
</protein>
<dbReference type="Proteomes" id="UP000198211">
    <property type="component" value="Unassembled WGS sequence"/>
</dbReference>
<feature type="domain" description="Tf2-1-like SH3-like" evidence="2">
    <location>
        <begin position="219"/>
        <end position="283"/>
    </location>
</feature>
<dbReference type="EMBL" id="NBNE01015153">
    <property type="protein sequence ID" value="OWY93954.1"/>
    <property type="molecule type" value="Genomic_DNA"/>
</dbReference>
<comment type="caution">
    <text evidence="3">The sequence shown here is derived from an EMBL/GenBank/DDBJ whole genome shotgun (WGS) entry which is preliminary data.</text>
</comment>
<feature type="region of interest" description="Disordered" evidence="1">
    <location>
        <begin position="146"/>
        <end position="180"/>
    </location>
</feature>
<gene>
    <name evidence="3" type="ORF">PHMEG_00036460</name>
</gene>
<proteinExistence type="predicted"/>
<feature type="region of interest" description="Disordered" evidence="1">
    <location>
        <begin position="283"/>
        <end position="321"/>
    </location>
</feature>
<accession>A0A225ULE6</accession>
<dbReference type="InterPro" id="IPR056924">
    <property type="entry name" value="SH3_Tf2-1"/>
</dbReference>
<feature type="compositionally biased region" description="Polar residues" evidence="1">
    <location>
        <begin position="91"/>
        <end position="105"/>
    </location>
</feature>
<dbReference type="Pfam" id="PF24626">
    <property type="entry name" value="SH3_Tf2-1"/>
    <property type="match status" value="1"/>
</dbReference>
<evidence type="ECO:0000313" key="4">
    <source>
        <dbReference type="Proteomes" id="UP000198211"/>
    </source>
</evidence>
<dbReference type="OrthoDB" id="125605at2759"/>
<dbReference type="AlphaFoldDB" id="A0A225ULE6"/>
<evidence type="ECO:0000259" key="2">
    <source>
        <dbReference type="Pfam" id="PF24626"/>
    </source>
</evidence>
<feature type="compositionally biased region" description="Polar residues" evidence="1">
    <location>
        <begin position="38"/>
        <end position="55"/>
    </location>
</feature>
<evidence type="ECO:0000313" key="3">
    <source>
        <dbReference type="EMBL" id="OWY93954.1"/>
    </source>
</evidence>